<name>A0AAU8JDA3_9CYAN</name>
<dbReference type="GO" id="GO:0006508">
    <property type="term" value="P:proteolysis"/>
    <property type="evidence" value="ECO:0007669"/>
    <property type="project" value="InterPro"/>
</dbReference>
<dbReference type="Pfam" id="PF00656">
    <property type="entry name" value="Peptidase_C14"/>
    <property type="match status" value="1"/>
</dbReference>
<protein>
    <submittedName>
        <fullName evidence="2">Caspase family protein</fullName>
        <ecNumber evidence="2">3.4.22.-</ecNumber>
    </submittedName>
</protein>
<accession>A0AAU8JDA3</accession>
<proteinExistence type="predicted"/>
<dbReference type="AlphaFoldDB" id="A0AAU8JDA3"/>
<dbReference type="EMBL" id="CP159837">
    <property type="protein sequence ID" value="XCM36164.1"/>
    <property type="molecule type" value="Genomic_DNA"/>
</dbReference>
<dbReference type="PANTHER" id="PTHR48104">
    <property type="entry name" value="METACASPASE-4"/>
    <property type="match status" value="1"/>
</dbReference>
<keyword evidence="2" id="KW-0378">Hydrolase</keyword>
<dbReference type="PANTHER" id="PTHR48104:SF30">
    <property type="entry name" value="METACASPASE-1"/>
    <property type="match status" value="1"/>
</dbReference>
<dbReference type="SUPFAM" id="SSF52129">
    <property type="entry name" value="Caspase-like"/>
    <property type="match status" value="1"/>
</dbReference>
<dbReference type="Gene3D" id="3.40.50.1460">
    <property type="match status" value="1"/>
</dbReference>
<sequence length="394" mass="43701">MVKLSRRYFLQATGAAFTAWAINQKLAKYQQTLAQTTSRKLALLVGINQYVDRSKNLGGCVNDAILQRQLLIHRFGFNPQDIVMVLNENATRQGILDAFEEHLIKQAKPGDVVVYHYSGHGSLVRDPNPIFIDRRFNVGVNGTFVPTDANLPVDYPEQGGTVADIMGHTLFLLMSAIQTEYFTAVLDSCFSGAATRKITVRSRDGGEKVEISPQEKAYQEQWLSRLGWSPDEFADRYKQGIANGVVLAATQRDRLAIDEQLNGIVSGAFTYRLTQYLWQNNSTPKEAIAVVGSQLPRDYKQQPLWEAKADSGFEAKPLFFIENPANVANAIVLEQKGNMVTILLTGVYPNSMETGIEFVTLETGQILRLISREGLVGVAEISGEVQAGDLLKIR</sequence>
<dbReference type="InterPro" id="IPR029030">
    <property type="entry name" value="Caspase-like_dom_sf"/>
</dbReference>
<dbReference type="EC" id="3.4.22.-" evidence="2"/>
<evidence type="ECO:0000313" key="2">
    <source>
        <dbReference type="EMBL" id="XCM36164.1"/>
    </source>
</evidence>
<dbReference type="RefSeq" id="WP_354635095.1">
    <property type="nucleotide sequence ID" value="NZ_CP159837.1"/>
</dbReference>
<dbReference type="InterPro" id="IPR050452">
    <property type="entry name" value="Metacaspase"/>
</dbReference>
<dbReference type="GO" id="GO:0005737">
    <property type="term" value="C:cytoplasm"/>
    <property type="evidence" value="ECO:0007669"/>
    <property type="project" value="TreeGrafter"/>
</dbReference>
<reference evidence="2" key="1">
    <citation type="submission" date="2024-07" db="EMBL/GenBank/DDBJ databases">
        <authorList>
            <person name="Kim Y.J."/>
            <person name="Jeong J.Y."/>
        </authorList>
    </citation>
    <scope>NUCLEOTIDE SEQUENCE</scope>
    <source>
        <strain evidence="2">GIHE-MW2</strain>
    </source>
</reference>
<feature type="domain" description="Peptidase C14 caspase" evidence="1">
    <location>
        <begin position="39"/>
        <end position="307"/>
    </location>
</feature>
<organism evidence="2">
    <name type="scientific">Planktothricoides raciborskii GIHE-MW2</name>
    <dbReference type="NCBI Taxonomy" id="2792601"/>
    <lineage>
        <taxon>Bacteria</taxon>
        <taxon>Bacillati</taxon>
        <taxon>Cyanobacteriota</taxon>
        <taxon>Cyanophyceae</taxon>
        <taxon>Oscillatoriophycideae</taxon>
        <taxon>Oscillatoriales</taxon>
        <taxon>Oscillatoriaceae</taxon>
        <taxon>Planktothricoides</taxon>
    </lineage>
</organism>
<evidence type="ECO:0000259" key="1">
    <source>
        <dbReference type="Pfam" id="PF00656"/>
    </source>
</evidence>
<dbReference type="InterPro" id="IPR011600">
    <property type="entry name" value="Pept_C14_caspase"/>
</dbReference>
<dbReference type="GO" id="GO:0004197">
    <property type="term" value="F:cysteine-type endopeptidase activity"/>
    <property type="evidence" value="ECO:0007669"/>
    <property type="project" value="InterPro"/>
</dbReference>
<gene>
    <name evidence="2" type="ORF">ABWT76_004902</name>
</gene>